<sequence>MVFSSNLLSPHGFSNIPPPCASSLKSNGLHGIPSSHSMASATLPCIRLDLAGELEHVGDPPLPRQVPASD</sequence>
<protein>
    <submittedName>
        <fullName evidence="1">Uncharacterized protein</fullName>
    </submittedName>
</protein>
<accession>A0A1B6QFN4</accession>
<dbReference type="AlphaFoldDB" id="A0A1B6QFN4"/>
<reference evidence="2" key="2">
    <citation type="journal article" date="2018" name="Plant J.">
        <title>The Sorghum bicolor reference genome: improved assembly, gene annotations, a transcriptome atlas, and signatures of genome organization.</title>
        <authorList>
            <person name="McCormick R.F."/>
            <person name="Truong S.K."/>
            <person name="Sreedasyam A."/>
            <person name="Jenkins J."/>
            <person name="Shu S."/>
            <person name="Sims D."/>
            <person name="Kennedy M."/>
            <person name="Amirebrahimi M."/>
            <person name="Weers B.D."/>
            <person name="McKinley B."/>
            <person name="Mattison A."/>
            <person name="Morishige D.T."/>
            <person name="Grimwood J."/>
            <person name="Schmutz J."/>
            <person name="Mullet J.E."/>
        </authorList>
    </citation>
    <scope>NUCLEOTIDE SEQUENCE [LARGE SCALE GENOMIC DNA]</scope>
    <source>
        <strain evidence="2">cv. BTx623</strain>
    </source>
</reference>
<dbReference type="EMBL" id="CM000761">
    <property type="protein sequence ID" value="KXG36742.1"/>
    <property type="molecule type" value="Genomic_DNA"/>
</dbReference>
<reference evidence="1 2" key="1">
    <citation type="journal article" date="2009" name="Nature">
        <title>The Sorghum bicolor genome and the diversification of grasses.</title>
        <authorList>
            <person name="Paterson A.H."/>
            <person name="Bowers J.E."/>
            <person name="Bruggmann R."/>
            <person name="Dubchak I."/>
            <person name="Grimwood J."/>
            <person name="Gundlach H."/>
            <person name="Haberer G."/>
            <person name="Hellsten U."/>
            <person name="Mitros T."/>
            <person name="Poliakov A."/>
            <person name="Schmutz J."/>
            <person name="Spannagl M."/>
            <person name="Tang H."/>
            <person name="Wang X."/>
            <person name="Wicker T."/>
            <person name="Bharti A.K."/>
            <person name="Chapman J."/>
            <person name="Feltus F.A."/>
            <person name="Gowik U."/>
            <person name="Grigoriev I.V."/>
            <person name="Lyons E."/>
            <person name="Maher C.A."/>
            <person name="Martis M."/>
            <person name="Narechania A."/>
            <person name="Otillar R.P."/>
            <person name="Penning B.W."/>
            <person name="Salamov A.A."/>
            <person name="Wang Y."/>
            <person name="Zhang L."/>
            <person name="Carpita N.C."/>
            <person name="Freeling M."/>
            <person name="Gingle A.R."/>
            <person name="Hash C.T."/>
            <person name="Keller B."/>
            <person name="Klein P."/>
            <person name="Kresovich S."/>
            <person name="McCann M.C."/>
            <person name="Ming R."/>
            <person name="Peterson D.G."/>
            <person name="Mehboob-ur-Rahman"/>
            <person name="Ware D."/>
            <person name="Westhoff P."/>
            <person name="Mayer K.F."/>
            <person name="Messing J."/>
            <person name="Rokhsar D.S."/>
        </authorList>
    </citation>
    <scope>NUCLEOTIDE SEQUENCE [LARGE SCALE GENOMIC DNA]</scope>
    <source>
        <strain evidence="2">cv. BTx623</strain>
    </source>
</reference>
<dbReference type="Proteomes" id="UP000000768">
    <property type="component" value="Chromosome 2"/>
</dbReference>
<evidence type="ECO:0000313" key="2">
    <source>
        <dbReference type="Proteomes" id="UP000000768"/>
    </source>
</evidence>
<dbReference type="Gramene" id="KXG36742">
    <property type="protein sequence ID" value="KXG36742"/>
    <property type="gene ID" value="SORBI_3002G381800"/>
</dbReference>
<organism evidence="1 2">
    <name type="scientific">Sorghum bicolor</name>
    <name type="common">Sorghum</name>
    <name type="synonym">Sorghum vulgare</name>
    <dbReference type="NCBI Taxonomy" id="4558"/>
    <lineage>
        <taxon>Eukaryota</taxon>
        <taxon>Viridiplantae</taxon>
        <taxon>Streptophyta</taxon>
        <taxon>Embryophyta</taxon>
        <taxon>Tracheophyta</taxon>
        <taxon>Spermatophyta</taxon>
        <taxon>Magnoliopsida</taxon>
        <taxon>Liliopsida</taxon>
        <taxon>Poales</taxon>
        <taxon>Poaceae</taxon>
        <taxon>PACMAD clade</taxon>
        <taxon>Panicoideae</taxon>
        <taxon>Andropogonodae</taxon>
        <taxon>Andropogoneae</taxon>
        <taxon>Sorghinae</taxon>
        <taxon>Sorghum</taxon>
    </lineage>
</organism>
<evidence type="ECO:0000313" key="1">
    <source>
        <dbReference type="EMBL" id="KXG36742.1"/>
    </source>
</evidence>
<gene>
    <name evidence="1" type="ORF">SORBI_3002G381800</name>
</gene>
<name>A0A1B6QFN4_SORBI</name>
<dbReference type="InParanoid" id="A0A1B6QFN4"/>
<keyword evidence="2" id="KW-1185">Reference proteome</keyword>
<proteinExistence type="predicted"/>